<name>A0A0S3KEM7_9ENTE</name>
<dbReference type="EMBL" id="CP013614">
    <property type="protein sequence ID" value="ALS02746.1"/>
    <property type="molecule type" value="Genomic_DNA"/>
</dbReference>
<dbReference type="Gene3D" id="2.60.40.10">
    <property type="entry name" value="Immunoglobulins"/>
    <property type="match status" value="1"/>
</dbReference>
<reference evidence="3 5" key="1">
    <citation type="submission" date="2014-12" db="EMBL/GenBank/DDBJ databases">
        <title>Draft genome sequences of 29 type strains of Enterococci.</title>
        <authorList>
            <person name="Zhong Z."/>
            <person name="Sun Z."/>
            <person name="Liu W."/>
            <person name="Zhang W."/>
            <person name="Zhang H."/>
        </authorList>
    </citation>
    <scope>NUCLEOTIDE SEQUENCE [LARGE SCALE GENOMIC DNA]</scope>
    <source>
        <strain evidence="3 5">DSM 22801</strain>
    </source>
</reference>
<dbReference type="Proteomes" id="UP000183039">
    <property type="component" value="Unassembled WGS sequence"/>
</dbReference>
<evidence type="ECO:0000259" key="1">
    <source>
        <dbReference type="Pfam" id="PF07523"/>
    </source>
</evidence>
<dbReference type="AlphaFoldDB" id="A0A0S3KEM7"/>
<dbReference type="EMBL" id="JXLC01000037">
    <property type="protein sequence ID" value="OJG85486.1"/>
    <property type="molecule type" value="Genomic_DNA"/>
</dbReference>
<gene>
    <name evidence="2" type="ORF">ATZ33_15580</name>
    <name evidence="3" type="ORF">RV15_GL002551</name>
</gene>
<reference evidence="2 4" key="2">
    <citation type="submission" date="2015-12" db="EMBL/GenBank/DDBJ databases">
        <authorList>
            <person name="Lauer A."/>
            <person name="Humrighouse B."/>
            <person name="Loparev V."/>
            <person name="Shewmaker P.L."/>
            <person name="Whitney A.M."/>
            <person name="McLaughlin R.W."/>
        </authorList>
    </citation>
    <scope>NUCLEOTIDE SEQUENCE [LARGE SCALE GENOMIC DNA]</scope>
    <source>
        <strain evidence="2 4">LMG 23085</strain>
    </source>
</reference>
<dbReference type="KEGG" id="ess:ATZ33_15580"/>
<organism evidence="3 5">
    <name type="scientific">Enterococcus silesiacus</name>
    <dbReference type="NCBI Taxonomy" id="332949"/>
    <lineage>
        <taxon>Bacteria</taxon>
        <taxon>Bacillati</taxon>
        <taxon>Bacillota</taxon>
        <taxon>Bacilli</taxon>
        <taxon>Lactobacillales</taxon>
        <taxon>Enterococcaceae</taxon>
        <taxon>Enterococcus</taxon>
    </lineage>
</organism>
<evidence type="ECO:0000313" key="3">
    <source>
        <dbReference type="EMBL" id="OJG85486.1"/>
    </source>
</evidence>
<dbReference type="Proteomes" id="UP000065511">
    <property type="component" value="Chromosome"/>
</dbReference>
<dbReference type="InterPro" id="IPR022038">
    <property type="entry name" value="Ig-like_bact"/>
</dbReference>
<feature type="domain" description="Ig-like" evidence="1">
    <location>
        <begin position="71"/>
        <end position="119"/>
    </location>
</feature>
<evidence type="ECO:0000313" key="4">
    <source>
        <dbReference type="Proteomes" id="UP000065511"/>
    </source>
</evidence>
<dbReference type="RefSeq" id="WP_071879267.1">
    <property type="nucleotide sequence ID" value="NZ_JXLC01000037.1"/>
</dbReference>
<keyword evidence="4" id="KW-1185">Reference proteome</keyword>
<accession>A0A0S3KEM7</accession>
<dbReference type="Pfam" id="PF07523">
    <property type="entry name" value="Big_3"/>
    <property type="match status" value="1"/>
</dbReference>
<dbReference type="OrthoDB" id="2183231at2"/>
<evidence type="ECO:0000313" key="2">
    <source>
        <dbReference type="EMBL" id="ALS02746.1"/>
    </source>
</evidence>
<protein>
    <recommendedName>
        <fullName evidence="1">Ig-like domain-containing protein</fullName>
    </recommendedName>
</protein>
<proteinExistence type="predicted"/>
<sequence>MTNKPLIFGTALLFSSALFFHVDPFYGEEATTPGKYKMTYEVDGKVETATIEVKENQTELLLKDIIIRQNDQWSPLDNVVSLKGKDGEPLDLKQVTIKHNVNTREPGRYFVKFSYDNYVSIANVSVNQFTHSEQKKRVVQRYLPIETQTKIMLNDELLKNQPVKQKMNVNTSSGGDLPGATEFGNMLSFLSGTLLYGTRRV</sequence>
<dbReference type="InterPro" id="IPR013783">
    <property type="entry name" value="Ig-like_fold"/>
</dbReference>
<evidence type="ECO:0000313" key="5">
    <source>
        <dbReference type="Proteomes" id="UP000183039"/>
    </source>
</evidence>